<dbReference type="Pfam" id="PF00646">
    <property type="entry name" value="F-box"/>
    <property type="match status" value="1"/>
</dbReference>
<dbReference type="PROSITE" id="PS50181">
    <property type="entry name" value="FBOX"/>
    <property type="match status" value="1"/>
</dbReference>
<dbReference type="InterPro" id="IPR036047">
    <property type="entry name" value="F-box-like_dom_sf"/>
</dbReference>
<feature type="domain" description="F-box" evidence="1">
    <location>
        <begin position="6"/>
        <end position="52"/>
    </location>
</feature>
<evidence type="ECO:0000313" key="2">
    <source>
        <dbReference type="EMBL" id="KAJ0966516.1"/>
    </source>
</evidence>
<dbReference type="Pfam" id="PF14299">
    <property type="entry name" value="PP2"/>
    <property type="match status" value="1"/>
</dbReference>
<organism evidence="2 3">
    <name type="scientific">Dioscorea zingiberensis</name>
    <dbReference type="NCBI Taxonomy" id="325984"/>
    <lineage>
        <taxon>Eukaryota</taxon>
        <taxon>Viridiplantae</taxon>
        <taxon>Streptophyta</taxon>
        <taxon>Embryophyta</taxon>
        <taxon>Tracheophyta</taxon>
        <taxon>Spermatophyta</taxon>
        <taxon>Magnoliopsida</taxon>
        <taxon>Liliopsida</taxon>
        <taxon>Dioscoreales</taxon>
        <taxon>Dioscoreaceae</taxon>
        <taxon>Dioscorea</taxon>
    </lineage>
</organism>
<dbReference type="PANTHER" id="PTHR32278">
    <property type="entry name" value="F-BOX DOMAIN-CONTAINING PROTEIN"/>
    <property type="match status" value="1"/>
</dbReference>
<evidence type="ECO:0000313" key="3">
    <source>
        <dbReference type="Proteomes" id="UP001085076"/>
    </source>
</evidence>
<comment type="caution">
    <text evidence="2">The sequence shown here is derived from an EMBL/GenBank/DDBJ whole genome shotgun (WGS) entry which is preliminary data.</text>
</comment>
<protein>
    <recommendedName>
        <fullName evidence="1">F-box domain-containing protein</fullName>
    </recommendedName>
</protein>
<reference evidence="2" key="1">
    <citation type="submission" date="2021-03" db="EMBL/GenBank/DDBJ databases">
        <authorList>
            <person name="Li Z."/>
            <person name="Yang C."/>
        </authorList>
    </citation>
    <scope>NUCLEOTIDE SEQUENCE</scope>
    <source>
        <strain evidence="2">Dzin_1.0</strain>
        <tissue evidence="2">Leaf</tissue>
    </source>
</reference>
<accession>A0A9D5C4V4</accession>
<dbReference type="PANTHER" id="PTHR32278:SF111">
    <property type="entry name" value="F-BOX PROTEIN PP2-B12-RELATED"/>
    <property type="match status" value="1"/>
</dbReference>
<dbReference type="Proteomes" id="UP001085076">
    <property type="component" value="Miscellaneous, Linkage group lg07"/>
</dbReference>
<keyword evidence="3" id="KW-1185">Reference proteome</keyword>
<dbReference type="SUPFAM" id="SSF81383">
    <property type="entry name" value="F-box domain"/>
    <property type="match status" value="1"/>
</dbReference>
<dbReference type="OrthoDB" id="1927826at2759"/>
<dbReference type="InterPro" id="IPR025886">
    <property type="entry name" value="PP2-like"/>
</dbReference>
<gene>
    <name evidence="2" type="ORF">J5N97_023433</name>
</gene>
<dbReference type="Gene3D" id="1.20.1280.50">
    <property type="match status" value="1"/>
</dbReference>
<dbReference type="AlphaFoldDB" id="A0A9D5C4V4"/>
<evidence type="ECO:0000259" key="1">
    <source>
        <dbReference type="PROSITE" id="PS50181"/>
    </source>
</evidence>
<proteinExistence type="predicted"/>
<reference evidence="2" key="2">
    <citation type="journal article" date="2022" name="Hortic Res">
        <title>The genome of Dioscorea zingiberensis sheds light on the biosynthesis, origin and evolution of the medicinally important diosgenin saponins.</title>
        <authorList>
            <person name="Li Y."/>
            <person name="Tan C."/>
            <person name="Li Z."/>
            <person name="Guo J."/>
            <person name="Li S."/>
            <person name="Chen X."/>
            <person name="Wang C."/>
            <person name="Dai X."/>
            <person name="Yang H."/>
            <person name="Song W."/>
            <person name="Hou L."/>
            <person name="Xu J."/>
            <person name="Tong Z."/>
            <person name="Xu A."/>
            <person name="Yuan X."/>
            <person name="Wang W."/>
            <person name="Yang Q."/>
            <person name="Chen L."/>
            <person name="Sun Z."/>
            <person name="Wang K."/>
            <person name="Pan B."/>
            <person name="Chen J."/>
            <person name="Bao Y."/>
            <person name="Liu F."/>
            <person name="Qi X."/>
            <person name="Gang D.R."/>
            <person name="Wen J."/>
            <person name="Li J."/>
        </authorList>
    </citation>
    <scope>NUCLEOTIDE SEQUENCE</scope>
    <source>
        <strain evidence="2">Dzin_1.0</strain>
    </source>
</reference>
<sequence>MAEMAGVDFSRLPEGCISHVLSLTSPRDVCRAAMVSPEFRSAETSDTVWERFLPSDIADILSRAVDRVEYSSKRELFFRLCDPILIDGGKRSFFLEKSTGRKCYMLSARQLTIIWGDTPQYWAWISVPESRFSEVAELLHVCWLEIHGRLDTKELSWHTKYVAYLVFKLTEGCHGFRHPSHETSVKVGTHVSSHHAYLLTAETERVPSHHHDSSQTIDTVARPHARRYGRRWFRPSFGHVFQRPDSFLQEPGNLEFESTETTTSTRRSSVRVPHQREDGWMEIELGEFDNELGEDGEVEMSLLEVKGGHWKSGLLIQGIEIRPRN</sequence>
<name>A0A9D5C4V4_9LILI</name>
<dbReference type="EMBL" id="JAGGNH010000007">
    <property type="protein sequence ID" value="KAJ0966516.1"/>
    <property type="molecule type" value="Genomic_DNA"/>
</dbReference>
<dbReference type="CDD" id="cd22162">
    <property type="entry name" value="F-box_AtSKIP3-like"/>
    <property type="match status" value="1"/>
</dbReference>
<dbReference type="InterPro" id="IPR001810">
    <property type="entry name" value="F-box_dom"/>
</dbReference>